<dbReference type="AlphaFoldDB" id="A0A1D1XN75"/>
<dbReference type="EMBL" id="GDJX01024116">
    <property type="protein sequence ID" value="JAT43820.1"/>
    <property type="molecule type" value="Transcribed_RNA"/>
</dbReference>
<evidence type="ECO:0000256" key="1">
    <source>
        <dbReference type="SAM" id="Coils"/>
    </source>
</evidence>
<gene>
    <name evidence="2" type="primary">INPP4B_1</name>
    <name evidence="2" type="ORF">g.45230</name>
</gene>
<keyword evidence="1" id="KW-0175">Coiled coil</keyword>
<accession>A0A1D1XN75</accession>
<sequence>SMAEQLRMQLDQLQAEAEATRSKANSTRLRLLRLSEASEKLHRQAALEIENGKENEARELLLKKKKLMQALDRSKSRIELLDKFSAKLNEAISLKETQLIGNLTVLSVVNAADADQPIHIISPRDDVDDGSKESGFVDSSILKLGEIEEMESHNFQADIPGETLRTVYEEARISYVDGTDKMNFLKDISSFDNFLEHIDGHLREIETDIVTLVKLSTLVMENEQQQKSLKDQQALQVLKDICSIRRRIESIIQSKTEET</sequence>
<organism evidence="2">
    <name type="scientific">Anthurium amnicola</name>
    <dbReference type="NCBI Taxonomy" id="1678845"/>
    <lineage>
        <taxon>Eukaryota</taxon>
        <taxon>Viridiplantae</taxon>
        <taxon>Streptophyta</taxon>
        <taxon>Embryophyta</taxon>
        <taxon>Tracheophyta</taxon>
        <taxon>Spermatophyta</taxon>
        <taxon>Magnoliopsida</taxon>
        <taxon>Liliopsida</taxon>
        <taxon>Araceae</taxon>
        <taxon>Pothoideae</taxon>
        <taxon>Potheae</taxon>
        <taxon>Anthurium</taxon>
    </lineage>
</organism>
<reference evidence="2" key="1">
    <citation type="submission" date="2015-07" db="EMBL/GenBank/DDBJ databases">
        <title>Transcriptome Assembly of Anthurium amnicola.</title>
        <authorList>
            <person name="Suzuki J."/>
        </authorList>
    </citation>
    <scope>NUCLEOTIDE SEQUENCE</scope>
</reference>
<evidence type="ECO:0000313" key="2">
    <source>
        <dbReference type="EMBL" id="JAT43820.1"/>
    </source>
</evidence>
<feature type="non-terminal residue" evidence="2">
    <location>
        <position position="1"/>
    </location>
</feature>
<feature type="coiled-coil region" evidence="1">
    <location>
        <begin position="3"/>
        <end position="30"/>
    </location>
</feature>
<dbReference type="PANTHER" id="PTHR37174">
    <property type="entry name" value="FORKHEAD-ASSOCIATED DOMAIN PROTEIN"/>
    <property type="match status" value="1"/>
</dbReference>
<name>A0A1D1XN75_9ARAE</name>
<proteinExistence type="predicted"/>
<dbReference type="PANTHER" id="PTHR37174:SF2">
    <property type="entry name" value="FORKHEAD-ASSOCIATED DOMAIN PROTEIN"/>
    <property type="match status" value="1"/>
</dbReference>
<protein>
    <submittedName>
        <fullName evidence="2">Type II inositol 3,4-bisphosphate 4-phosphatase</fullName>
    </submittedName>
</protein>